<reference evidence="2" key="1">
    <citation type="journal article" date="2015" name="PLoS Genet.">
        <title>The dynamic genome and transcriptome of the human fungal pathogen Blastomyces and close relative Emmonsia.</title>
        <authorList>
            <person name="Munoz J.F."/>
            <person name="Gauthier G.M."/>
            <person name="Desjardins C.A."/>
            <person name="Gallo J.E."/>
            <person name="Holder J."/>
            <person name="Sullivan T.D."/>
            <person name="Marty A.J."/>
            <person name="Carmen J.C."/>
            <person name="Chen Z."/>
            <person name="Ding L."/>
            <person name="Gujja S."/>
            <person name="Magrini V."/>
            <person name="Misas E."/>
            <person name="Mitreva M."/>
            <person name="Priest M."/>
            <person name="Saif S."/>
            <person name="Whiston E.A."/>
            <person name="Young S."/>
            <person name="Zeng Q."/>
            <person name="Goldman W.E."/>
            <person name="Mardis E.R."/>
            <person name="Taylor J.W."/>
            <person name="McEwen J.G."/>
            <person name="Clay O.K."/>
            <person name="Klein B.S."/>
            <person name="Cuomo C.A."/>
        </authorList>
    </citation>
    <scope>NUCLEOTIDE SEQUENCE [LARGE SCALE GENOMIC DNA]</scope>
    <source>
        <strain evidence="2">SLH14081</strain>
    </source>
</reference>
<dbReference type="Proteomes" id="UP000002038">
    <property type="component" value="Unassembled WGS sequence"/>
</dbReference>
<keyword evidence="2" id="KW-1185">Reference proteome</keyword>
<evidence type="ECO:0000313" key="2">
    <source>
        <dbReference type="Proteomes" id="UP000002038"/>
    </source>
</evidence>
<gene>
    <name evidence="1" type="ORF">BDBG_16255</name>
</gene>
<protein>
    <submittedName>
        <fullName evidence="1">Uncharacterized protein</fullName>
    </submittedName>
</protein>
<organism evidence="1 2">
    <name type="scientific">Blastomyces gilchristii (strain SLH14081)</name>
    <name type="common">Blastomyces dermatitidis</name>
    <dbReference type="NCBI Taxonomy" id="559298"/>
    <lineage>
        <taxon>Eukaryota</taxon>
        <taxon>Fungi</taxon>
        <taxon>Dikarya</taxon>
        <taxon>Ascomycota</taxon>
        <taxon>Pezizomycotina</taxon>
        <taxon>Eurotiomycetes</taxon>
        <taxon>Eurotiomycetidae</taxon>
        <taxon>Onygenales</taxon>
        <taxon>Ajellomycetaceae</taxon>
        <taxon>Blastomyces</taxon>
    </lineage>
</organism>
<proteinExistence type="predicted"/>
<feature type="non-terminal residue" evidence="1">
    <location>
        <position position="203"/>
    </location>
</feature>
<evidence type="ECO:0000313" key="1">
    <source>
        <dbReference type="EMBL" id="OAT04405.1"/>
    </source>
</evidence>
<dbReference type="VEuPathDB" id="FungiDB:BDBG_16255"/>
<dbReference type="EMBL" id="GG657449">
    <property type="protein sequence ID" value="OAT04405.1"/>
    <property type="molecule type" value="Genomic_DNA"/>
</dbReference>
<feature type="non-terminal residue" evidence="1">
    <location>
        <position position="1"/>
    </location>
</feature>
<name>A0A179U8S3_BLAGS</name>
<dbReference type="KEGG" id="bgh:BDBG_16255"/>
<dbReference type="GeneID" id="42528441"/>
<dbReference type="AlphaFoldDB" id="A0A179U8S3"/>
<dbReference type="RefSeq" id="XP_031576167.1">
    <property type="nucleotide sequence ID" value="XM_031724246.1"/>
</dbReference>
<accession>A0A179U8S3</accession>
<sequence>SSHVDRFMFINNSKLNIESLIKNLKNMIMKKLSVIYITESSISLSILSVSLSATSSQSSTLISVSDSLTLTTSVLTTCTSATSAFATSTSSVSAASAIVISSFYFKKILHRLSESYFLRIISLFNSVKSMKNICVFRNRNVNIVLFYIYECETYTPFTLMSEIMLIEDDNTAETIFFCSQASLITFSLFSVKKIVHISDYKHS</sequence>